<dbReference type="EMBL" id="MSCT01000011">
    <property type="protein sequence ID" value="OLF53781.1"/>
    <property type="molecule type" value="Genomic_DNA"/>
</dbReference>
<dbReference type="Proteomes" id="UP000185578">
    <property type="component" value="Unassembled WGS sequence"/>
</dbReference>
<sequence length="68" mass="7598">MRTSLNTIHCIQRQQLSTVLLGLDAEKYCVSSFDYICGFSIATFSADFFGDEPCDVGELFFILDIAYG</sequence>
<evidence type="ECO:0000313" key="2">
    <source>
        <dbReference type="Proteomes" id="UP000185578"/>
    </source>
</evidence>
<proteinExistence type="predicted"/>
<evidence type="ECO:0000313" key="1">
    <source>
        <dbReference type="EMBL" id="OLF53781.1"/>
    </source>
</evidence>
<reference evidence="1 2" key="1">
    <citation type="submission" date="2016-12" db="EMBL/GenBank/DDBJ databases">
        <authorList>
            <person name="Song W.-J."/>
            <person name="Kurnit D.M."/>
        </authorList>
    </citation>
    <scope>NUCLEOTIDE SEQUENCE [LARGE SCALE GENOMIC DNA]</scope>
    <source>
        <strain evidence="1 2">PCL1601</strain>
    </source>
</reference>
<dbReference type="AlphaFoldDB" id="A0A1Q8EPR4"/>
<name>A0A1Q8EPR4_9PSED</name>
<comment type="caution">
    <text evidence="1">The sequence shown here is derived from an EMBL/GenBank/DDBJ whole genome shotgun (WGS) entry which is preliminary data.</text>
</comment>
<organism evidence="1 2">
    <name type="scientific">Pseudomonas chlororaphis</name>
    <dbReference type="NCBI Taxonomy" id="587753"/>
    <lineage>
        <taxon>Bacteria</taxon>
        <taxon>Pseudomonadati</taxon>
        <taxon>Pseudomonadota</taxon>
        <taxon>Gammaproteobacteria</taxon>
        <taxon>Pseudomonadales</taxon>
        <taxon>Pseudomonadaceae</taxon>
        <taxon>Pseudomonas</taxon>
    </lineage>
</organism>
<protein>
    <submittedName>
        <fullName evidence="1">Uncharacterized protein</fullName>
    </submittedName>
</protein>
<gene>
    <name evidence="1" type="ORF">BTN82_15035</name>
</gene>
<accession>A0A1Q8EPR4</accession>